<accession>A0AAF0TQD9</accession>
<keyword evidence="4" id="KW-0255">Endonuclease</keyword>
<evidence type="ECO:0000256" key="4">
    <source>
        <dbReference type="ARBA" id="ARBA00022759"/>
    </source>
</evidence>
<dbReference type="GO" id="GO:0004519">
    <property type="term" value="F:endonuclease activity"/>
    <property type="evidence" value="ECO:0007669"/>
    <property type="project" value="UniProtKB-KW"/>
</dbReference>
<dbReference type="InterPro" id="IPR041373">
    <property type="entry name" value="RT_RNaseH"/>
</dbReference>
<dbReference type="GO" id="GO:0003964">
    <property type="term" value="F:RNA-directed DNA polymerase activity"/>
    <property type="evidence" value="ECO:0007669"/>
    <property type="project" value="UniProtKB-KW"/>
</dbReference>
<dbReference type="AlphaFoldDB" id="A0AAF0TQD9"/>
<feature type="chain" id="PRO_5041957522" description="Reverse transcriptase RNase H-like domain-containing protein" evidence="7">
    <location>
        <begin position="28"/>
        <end position="156"/>
    </location>
</feature>
<protein>
    <recommendedName>
        <fullName evidence="8">Reverse transcriptase RNase H-like domain-containing protein</fullName>
    </recommendedName>
</protein>
<keyword evidence="3" id="KW-0540">Nuclease</keyword>
<keyword evidence="2" id="KW-0548">Nucleotidyltransferase</keyword>
<evidence type="ECO:0000256" key="1">
    <source>
        <dbReference type="ARBA" id="ARBA00022679"/>
    </source>
</evidence>
<dbReference type="CDD" id="cd09274">
    <property type="entry name" value="RNase_HI_RT_Ty3"/>
    <property type="match status" value="1"/>
</dbReference>
<evidence type="ECO:0000313" key="10">
    <source>
        <dbReference type="Proteomes" id="UP001234989"/>
    </source>
</evidence>
<evidence type="ECO:0000256" key="5">
    <source>
        <dbReference type="ARBA" id="ARBA00022801"/>
    </source>
</evidence>
<evidence type="ECO:0000313" key="9">
    <source>
        <dbReference type="EMBL" id="WMV28852.1"/>
    </source>
</evidence>
<evidence type="ECO:0000259" key="8">
    <source>
        <dbReference type="Pfam" id="PF17917"/>
    </source>
</evidence>
<dbReference type="Gene3D" id="3.30.70.270">
    <property type="match status" value="1"/>
</dbReference>
<keyword evidence="7" id="KW-0732">Signal</keyword>
<evidence type="ECO:0000256" key="6">
    <source>
        <dbReference type="ARBA" id="ARBA00022918"/>
    </source>
</evidence>
<evidence type="ECO:0000256" key="2">
    <source>
        <dbReference type="ARBA" id="ARBA00022695"/>
    </source>
</evidence>
<evidence type="ECO:0000256" key="3">
    <source>
        <dbReference type="ARBA" id="ARBA00022722"/>
    </source>
</evidence>
<dbReference type="Proteomes" id="UP001234989">
    <property type="component" value="Chromosome 5"/>
</dbReference>
<dbReference type="PANTHER" id="PTHR34072:SF59">
    <property type="entry name" value="CCHC-TYPE INTEGRASE"/>
    <property type="match status" value="1"/>
</dbReference>
<feature type="signal peptide" evidence="7">
    <location>
        <begin position="1"/>
        <end position="27"/>
    </location>
</feature>
<dbReference type="Pfam" id="PF17917">
    <property type="entry name" value="RT_RNaseH"/>
    <property type="match status" value="1"/>
</dbReference>
<name>A0AAF0TQD9_SOLVR</name>
<keyword evidence="10" id="KW-1185">Reference proteome</keyword>
<keyword evidence="5" id="KW-0378">Hydrolase</keyword>
<keyword evidence="6" id="KW-0695">RNA-directed DNA polymerase</keyword>
<feature type="domain" description="Reverse transcriptase RNase H-like" evidence="8">
    <location>
        <begin position="68"/>
        <end position="156"/>
    </location>
</feature>
<dbReference type="FunFam" id="3.10.20.370:FF:000001">
    <property type="entry name" value="Retrovirus-related Pol polyprotein from transposon 17.6-like protein"/>
    <property type="match status" value="1"/>
</dbReference>
<dbReference type="GO" id="GO:0016787">
    <property type="term" value="F:hydrolase activity"/>
    <property type="evidence" value="ECO:0007669"/>
    <property type="project" value="UniProtKB-KW"/>
</dbReference>
<dbReference type="PANTHER" id="PTHR34072">
    <property type="entry name" value="ENZYMATIC POLYPROTEIN-RELATED"/>
    <property type="match status" value="1"/>
</dbReference>
<organism evidence="9 10">
    <name type="scientific">Solanum verrucosum</name>
    <dbReference type="NCBI Taxonomy" id="315347"/>
    <lineage>
        <taxon>Eukaryota</taxon>
        <taxon>Viridiplantae</taxon>
        <taxon>Streptophyta</taxon>
        <taxon>Embryophyta</taxon>
        <taxon>Tracheophyta</taxon>
        <taxon>Spermatophyta</taxon>
        <taxon>Magnoliopsida</taxon>
        <taxon>eudicotyledons</taxon>
        <taxon>Gunneridae</taxon>
        <taxon>Pentapetalae</taxon>
        <taxon>asterids</taxon>
        <taxon>lamiids</taxon>
        <taxon>Solanales</taxon>
        <taxon>Solanaceae</taxon>
        <taxon>Solanoideae</taxon>
        <taxon>Solaneae</taxon>
        <taxon>Solanum</taxon>
    </lineage>
</organism>
<dbReference type="EMBL" id="CP133616">
    <property type="protein sequence ID" value="WMV28852.1"/>
    <property type="molecule type" value="Genomic_DNA"/>
</dbReference>
<dbReference type="Gene3D" id="3.10.20.370">
    <property type="match status" value="1"/>
</dbReference>
<sequence length="156" mass="18050">MSLMNGMFKPFLDLFVIVLIDDILVYSKSEEEHVDHLRIVLGVLGKQSLYLKTLLTTAPILALPVEGKYFIVYCDASHSGLGVVLMQDKNVIAYASRQLKVHERNYPTHDLELAAIVFSLKIWRHYLYGVTCWLFTDHCSLQHVFTQKNLNLRQRR</sequence>
<dbReference type="InterPro" id="IPR043128">
    <property type="entry name" value="Rev_trsase/Diguanyl_cyclase"/>
</dbReference>
<reference evidence="9" key="1">
    <citation type="submission" date="2023-08" db="EMBL/GenBank/DDBJ databases">
        <title>A de novo genome assembly of Solanum verrucosum Schlechtendal, a Mexican diploid species geographically isolated from the other diploid A-genome species in potato relatives.</title>
        <authorList>
            <person name="Hosaka K."/>
        </authorList>
    </citation>
    <scope>NUCLEOTIDE SEQUENCE</scope>
    <source>
        <tissue evidence="9">Young leaves</tissue>
    </source>
</reference>
<keyword evidence="1" id="KW-0808">Transferase</keyword>
<dbReference type="InterPro" id="IPR043502">
    <property type="entry name" value="DNA/RNA_pol_sf"/>
</dbReference>
<gene>
    <name evidence="9" type="ORF">MTR67_022237</name>
</gene>
<evidence type="ECO:0000256" key="7">
    <source>
        <dbReference type="SAM" id="SignalP"/>
    </source>
</evidence>
<proteinExistence type="predicted"/>
<dbReference type="SUPFAM" id="SSF56672">
    <property type="entry name" value="DNA/RNA polymerases"/>
    <property type="match status" value="1"/>
</dbReference>